<dbReference type="Proteomes" id="UP000789342">
    <property type="component" value="Unassembled WGS sequence"/>
</dbReference>
<evidence type="ECO:0000259" key="1">
    <source>
        <dbReference type="Pfam" id="PF00505"/>
    </source>
</evidence>
<dbReference type="Gene3D" id="1.10.30.10">
    <property type="entry name" value="High mobility group box domain"/>
    <property type="match status" value="1"/>
</dbReference>
<dbReference type="SUPFAM" id="SSF47095">
    <property type="entry name" value="HMG-box"/>
    <property type="match status" value="1"/>
</dbReference>
<name>A0A9N9FXC7_9GLOM</name>
<proteinExistence type="predicted"/>
<feature type="domain" description="HMG box" evidence="1">
    <location>
        <begin position="54"/>
        <end position="109"/>
    </location>
</feature>
<reference evidence="2" key="1">
    <citation type="submission" date="2021-06" db="EMBL/GenBank/DDBJ databases">
        <authorList>
            <person name="Kallberg Y."/>
            <person name="Tangrot J."/>
            <person name="Rosling A."/>
        </authorList>
    </citation>
    <scope>NUCLEOTIDE SEQUENCE</scope>
    <source>
        <strain evidence="2">CL551</strain>
    </source>
</reference>
<evidence type="ECO:0000313" key="3">
    <source>
        <dbReference type="Proteomes" id="UP000789342"/>
    </source>
</evidence>
<dbReference type="InterPro" id="IPR036910">
    <property type="entry name" value="HMG_box_dom_sf"/>
</dbReference>
<accession>A0A9N9FXC7</accession>
<dbReference type="OrthoDB" id="2373005at2759"/>
<sequence length="326" mass="37234">MDEQIQTSFVFINSNDPTMPSRIINDAQPFIKLPFPPIIDPRDLITLNPDGRKPSRAPNAFIIYRKLFIKTTKDEGYSFPMSIISSMASKSWEQESEVVKDEYKRIAKEAFLYRSEICPKPKREKKKKQWSIISFSKSENKPSGNIKSPKSFNGDLQSSVPTLSLTPENSTASIEICDNSPILNLDLFADWENFLYPSPDLSTYTDSEISSPEIDEYNFNVEINSTFDNFHSPILTEERQFIDSLINSPIQTEEQQFINSFNNSPTQTEEQLLIDALVNNQIGLGISNPEYLNIPDISSSNDFYNNQSNFLDTTPTLTDFKNSYYS</sequence>
<protein>
    <submittedName>
        <fullName evidence="2">9263_t:CDS:1</fullName>
    </submittedName>
</protein>
<keyword evidence="3" id="KW-1185">Reference proteome</keyword>
<comment type="caution">
    <text evidence="2">The sequence shown here is derived from an EMBL/GenBank/DDBJ whole genome shotgun (WGS) entry which is preliminary data.</text>
</comment>
<gene>
    <name evidence="2" type="ORF">AMORRO_LOCUS6093</name>
</gene>
<dbReference type="Pfam" id="PF00505">
    <property type="entry name" value="HMG_box"/>
    <property type="match status" value="1"/>
</dbReference>
<organism evidence="2 3">
    <name type="scientific">Acaulospora morrowiae</name>
    <dbReference type="NCBI Taxonomy" id="94023"/>
    <lineage>
        <taxon>Eukaryota</taxon>
        <taxon>Fungi</taxon>
        <taxon>Fungi incertae sedis</taxon>
        <taxon>Mucoromycota</taxon>
        <taxon>Glomeromycotina</taxon>
        <taxon>Glomeromycetes</taxon>
        <taxon>Diversisporales</taxon>
        <taxon>Acaulosporaceae</taxon>
        <taxon>Acaulospora</taxon>
    </lineage>
</organism>
<dbReference type="InterPro" id="IPR009071">
    <property type="entry name" value="HMG_box_dom"/>
</dbReference>
<dbReference type="EMBL" id="CAJVPV010003926">
    <property type="protein sequence ID" value="CAG8562682.1"/>
    <property type="molecule type" value="Genomic_DNA"/>
</dbReference>
<evidence type="ECO:0000313" key="2">
    <source>
        <dbReference type="EMBL" id="CAG8562682.1"/>
    </source>
</evidence>
<dbReference type="AlphaFoldDB" id="A0A9N9FXC7"/>